<dbReference type="RefSeq" id="WP_264323180.1">
    <property type="nucleotide sequence ID" value="NZ_JADEXQ010000002.1"/>
</dbReference>
<dbReference type="SUPFAM" id="SSF50090">
    <property type="entry name" value="Electron transport accessory proteins"/>
    <property type="match status" value="1"/>
</dbReference>
<dbReference type="InterPro" id="IPR049054">
    <property type="entry name" value="CN_hydtase_beta-like_N"/>
</dbReference>
<sequence>MFTQFEHFAASSLMGSPEEAPPRQDGHLHFDRDWEKSAFGVAIALSKQGHFEWEDFRQTLMSTIADWEATHDLDDPEWDYYQCWLTALEQVVVNSGVIGAGELERQTSQLLNCKTTGA</sequence>
<name>A0A928VM39_9CYAN</name>
<evidence type="ECO:0000313" key="3">
    <source>
        <dbReference type="Proteomes" id="UP000625316"/>
    </source>
</evidence>
<reference evidence="2" key="1">
    <citation type="submission" date="2020-10" db="EMBL/GenBank/DDBJ databases">
        <authorList>
            <person name="Castelo-Branco R."/>
            <person name="Eusebio N."/>
            <person name="Adriana R."/>
            <person name="Vieira A."/>
            <person name="Brugerolle De Fraissinette N."/>
            <person name="Rezende De Castro R."/>
            <person name="Schneider M.P."/>
            <person name="Vasconcelos V."/>
            <person name="Leao P.N."/>
        </authorList>
    </citation>
    <scope>NUCLEOTIDE SEQUENCE</scope>
    <source>
        <strain evidence="2">LEGE 11480</strain>
    </source>
</reference>
<dbReference type="InterPro" id="IPR008990">
    <property type="entry name" value="Elect_transpt_acc-like_dom_sf"/>
</dbReference>
<gene>
    <name evidence="2" type="ORF">IQ266_01150</name>
</gene>
<proteinExistence type="predicted"/>
<comment type="caution">
    <text evidence="2">The sequence shown here is derived from an EMBL/GenBank/DDBJ whole genome shotgun (WGS) entry which is preliminary data.</text>
</comment>
<feature type="domain" description="Nitrile hydratase beta subunit-like N-terminal" evidence="1">
    <location>
        <begin position="28"/>
        <end position="110"/>
    </location>
</feature>
<dbReference type="Gene3D" id="1.10.472.20">
    <property type="entry name" value="Nitrile hydratase, beta subunit"/>
    <property type="match status" value="1"/>
</dbReference>
<accession>A0A928VM39</accession>
<dbReference type="EMBL" id="JADEXQ010000002">
    <property type="protein sequence ID" value="MBE9028359.1"/>
    <property type="molecule type" value="Genomic_DNA"/>
</dbReference>
<dbReference type="AlphaFoldDB" id="A0A928VM39"/>
<evidence type="ECO:0000259" key="1">
    <source>
        <dbReference type="Pfam" id="PF21006"/>
    </source>
</evidence>
<dbReference type="NCBIfam" id="TIGR03889">
    <property type="entry name" value="nitrile_acc"/>
    <property type="match status" value="1"/>
</dbReference>
<keyword evidence="3" id="KW-1185">Reference proteome</keyword>
<protein>
    <submittedName>
        <fullName evidence="2">Nitrile hydratase accessory protein</fullName>
    </submittedName>
</protein>
<dbReference type="Proteomes" id="UP000625316">
    <property type="component" value="Unassembled WGS sequence"/>
</dbReference>
<dbReference type="InterPro" id="IPR023808">
    <property type="entry name" value="Nitrile_Hydratase_acc_put"/>
</dbReference>
<organism evidence="2 3">
    <name type="scientific">Romeriopsis navalis LEGE 11480</name>
    <dbReference type="NCBI Taxonomy" id="2777977"/>
    <lineage>
        <taxon>Bacteria</taxon>
        <taxon>Bacillati</taxon>
        <taxon>Cyanobacteriota</taxon>
        <taxon>Cyanophyceae</taxon>
        <taxon>Leptolyngbyales</taxon>
        <taxon>Leptolyngbyaceae</taxon>
        <taxon>Romeriopsis</taxon>
        <taxon>Romeriopsis navalis</taxon>
    </lineage>
</organism>
<dbReference type="Pfam" id="PF21006">
    <property type="entry name" value="NHase_beta_N"/>
    <property type="match status" value="1"/>
</dbReference>
<evidence type="ECO:0000313" key="2">
    <source>
        <dbReference type="EMBL" id="MBE9028359.1"/>
    </source>
</evidence>
<dbReference type="InterPro" id="IPR042262">
    <property type="entry name" value="CN_hydtase_beta_C"/>
</dbReference>